<feature type="region of interest" description="Disordered" evidence="1">
    <location>
        <begin position="1"/>
        <end position="21"/>
    </location>
</feature>
<evidence type="ECO:0000313" key="3">
    <source>
        <dbReference type="EMBL" id="PRP93618.1"/>
    </source>
</evidence>
<accession>A0A2S9XL58</accession>
<keyword evidence="2" id="KW-1133">Transmembrane helix</keyword>
<evidence type="ECO:0000256" key="2">
    <source>
        <dbReference type="SAM" id="Phobius"/>
    </source>
</evidence>
<reference evidence="3 4" key="1">
    <citation type="submission" date="2018-03" db="EMBL/GenBank/DDBJ databases">
        <title>Draft Genome Sequences of the Obligatory Marine Myxobacteria Enhygromyxa salina SWB007.</title>
        <authorList>
            <person name="Poehlein A."/>
            <person name="Moghaddam J.A."/>
            <person name="Harms H."/>
            <person name="Alanjari M."/>
            <person name="Koenig G.M."/>
            <person name="Daniel R."/>
            <person name="Schaeberle T.F."/>
        </authorList>
    </citation>
    <scope>NUCLEOTIDE SEQUENCE [LARGE SCALE GENOMIC DNA]</scope>
    <source>
        <strain evidence="3 4">SWB007</strain>
    </source>
</reference>
<protein>
    <submittedName>
        <fullName evidence="3">Uncharacterized protein</fullName>
    </submittedName>
</protein>
<sequence length="186" mass="20103">MVEAAPAPASTTGQQPERVIPPGREDAARELLRPVLDQTPAQLSWLGPQIEVDRIKWWLMRGDSAQVILVLAPRELAVADEPLSHSFAIQVAWAPSAGSPSAVERELVDAAIASVQARDTGQFYLVLLDVFSADGSQQPLPYLAKPADDPAHVHRVWALKLAGVGLLWLFALGVAIRGRGRGRRKA</sequence>
<keyword evidence="2" id="KW-0812">Transmembrane</keyword>
<gene>
    <name evidence="3" type="ORF">ENSA7_80460</name>
</gene>
<evidence type="ECO:0000256" key="1">
    <source>
        <dbReference type="SAM" id="MobiDB-lite"/>
    </source>
</evidence>
<name>A0A2S9XL58_9BACT</name>
<comment type="caution">
    <text evidence="3">The sequence shown here is derived from an EMBL/GenBank/DDBJ whole genome shotgun (WGS) entry which is preliminary data.</text>
</comment>
<dbReference type="EMBL" id="PVNL01000147">
    <property type="protein sequence ID" value="PRP93618.1"/>
    <property type="molecule type" value="Genomic_DNA"/>
</dbReference>
<keyword evidence="2" id="KW-0472">Membrane</keyword>
<organism evidence="3 4">
    <name type="scientific">Enhygromyxa salina</name>
    <dbReference type="NCBI Taxonomy" id="215803"/>
    <lineage>
        <taxon>Bacteria</taxon>
        <taxon>Pseudomonadati</taxon>
        <taxon>Myxococcota</taxon>
        <taxon>Polyangia</taxon>
        <taxon>Nannocystales</taxon>
        <taxon>Nannocystaceae</taxon>
        <taxon>Enhygromyxa</taxon>
    </lineage>
</organism>
<dbReference type="Proteomes" id="UP000238823">
    <property type="component" value="Unassembled WGS sequence"/>
</dbReference>
<evidence type="ECO:0000313" key="4">
    <source>
        <dbReference type="Proteomes" id="UP000238823"/>
    </source>
</evidence>
<proteinExistence type="predicted"/>
<dbReference type="AlphaFoldDB" id="A0A2S9XL58"/>
<feature type="transmembrane region" description="Helical" evidence="2">
    <location>
        <begin position="157"/>
        <end position="176"/>
    </location>
</feature>